<evidence type="ECO:0000313" key="1">
    <source>
        <dbReference type="EMBL" id="KAK7260778.1"/>
    </source>
</evidence>
<proteinExistence type="predicted"/>
<name>A0AAN9EVN7_CROPI</name>
<accession>A0AAN9EVN7</accession>
<dbReference type="EMBL" id="JAYWIO010000005">
    <property type="protein sequence ID" value="KAK7260778.1"/>
    <property type="molecule type" value="Genomic_DNA"/>
</dbReference>
<sequence>MNSRKTHRWGCSHTKSKTTFLSSHSRLSLSFHKVSDSHSRSQISVPLTREIAKHLFYFSLYILELRGISRQDPTGFR</sequence>
<comment type="caution">
    <text evidence="1">The sequence shown here is derived from an EMBL/GenBank/DDBJ whole genome shotgun (WGS) entry which is preliminary data.</text>
</comment>
<organism evidence="1 2">
    <name type="scientific">Crotalaria pallida</name>
    <name type="common">Smooth rattlebox</name>
    <name type="synonym">Crotalaria striata</name>
    <dbReference type="NCBI Taxonomy" id="3830"/>
    <lineage>
        <taxon>Eukaryota</taxon>
        <taxon>Viridiplantae</taxon>
        <taxon>Streptophyta</taxon>
        <taxon>Embryophyta</taxon>
        <taxon>Tracheophyta</taxon>
        <taxon>Spermatophyta</taxon>
        <taxon>Magnoliopsida</taxon>
        <taxon>eudicotyledons</taxon>
        <taxon>Gunneridae</taxon>
        <taxon>Pentapetalae</taxon>
        <taxon>rosids</taxon>
        <taxon>fabids</taxon>
        <taxon>Fabales</taxon>
        <taxon>Fabaceae</taxon>
        <taxon>Papilionoideae</taxon>
        <taxon>50 kb inversion clade</taxon>
        <taxon>genistoids sensu lato</taxon>
        <taxon>core genistoids</taxon>
        <taxon>Crotalarieae</taxon>
        <taxon>Crotalaria</taxon>
    </lineage>
</organism>
<evidence type="ECO:0000313" key="2">
    <source>
        <dbReference type="Proteomes" id="UP001372338"/>
    </source>
</evidence>
<reference evidence="1 2" key="1">
    <citation type="submission" date="2024-01" db="EMBL/GenBank/DDBJ databases">
        <title>The genomes of 5 underutilized Papilionoideae crops provide insights into root nodulation and disease resistanc.</title>
        <authorList>
            <person name="Yuan L."/>
        </authorList>
    </citation>
    <scope>NUCLEOTIDE SEQUENCE [LARGE SCALE GENOMIC DNA]</scope>
    <source>
        <strain evidence="1">ZHUSHIDOU_FW_LH</strain>
        <tissue evidence="1">Leaf</tissue>
    </source>
</reference>
<protein>
    <submittedName>
        <fullName evidence="1">Uncharacterized protein</fullName>
    </submittedName>
</protein>
<keyword evidence="2" id="KW-1185">Reference proteome</keyword>
<gene>
    <name evidence="1" type="ORF">RIF29_27075</name>
</gene>
<dbReference type="AlphaFoldDB" id="A0AAN9EVN7"/>
<dbReference type="Proteomes" id="UP001372338">
    <property type="component" value="Unassembled WGS sequence"/>
</dbReference>